<feature type="domain" description="N-acetyltransferase" evidence="1">
    <location>
        <begin position="47"/>
        <end position="217"/>
    </location>
</feature>
<dbReference type="GO" id="GO:0008999">
    <property type="term" value="F:protein-N-terminal-alanine acetyltransferase activity"/>
    <property type="evidence" value="ECO:0007669"/>
    <property type="project" value="TreeGrafter"/>
</dbReference>
<dbReference type="PANTHER" id="PTHR43441:SF3">
    <property type="entry name" value="ACETYLTRANSFERASE"/>
    <property type="match status" value="1"/>
</dbReference>
<organism evidence="2 3">
    <name type="scientific">Solimicrobium silvestre</name>
    <dbReference type="NCBI Taxonomy" id="2099400"/>
    <lineage>
        <taxon>Bacteria</taxon>
        <taxon>Pseudomonadati</taxon>
        <taxon>Pseudomonadota</taxon>
        <taxon>Betaproteobacteria</taxon>
        <taxon>Burkholderiales</taxon>
        <taxon>Oxalobacteraceae</taxon>
        <taxon>Solimicrobium</taxon>
    </lineage>
</organism>
<dbReference type="SUPFAM" id="SSF55729">
    <property type="entry name" value="Acyl-CoA N-acyltransferases (Nat)"/>
    <property type="match status" value="1"/>
</dbReference>
<dbReference type="InterPro" id="IPR051908">
    <property type="entry name" value="Ribosomal_N-acetyltransferase"/>
</dbReference>
<dbReference type="InterPro" id="IPR016181">
    <property type="entry name" value="Acyl_CoA_acyltransferase"/>
</dbReference>
<reference evidence="2 3" key="1">
    <citation type="submission" date="2018-02" db="EMBL/GenBank/DDBJ databases">
        <title>Solimicrobium silvestre gen. nov., sp. nov., isolated from alpine forest soil.</title>
        <authorList>
            <person name="Margesin R."/>
            <person name="Albuquerque L."/>
            <person name="Zhang D.-C."/>
            <person name="Froufe H.J.C."/>
            <person name="Severino R."/>
            <person name="Roxo I."/>
            <person name="Egas C."/>
            <person name="Da Costa M.S."/>
        </authorList>
    </citation>
    <scope>NUCLEOTIDE SEQUENCE [LARGE SCALE GENOMIC DNA]</scope>
    <source>
        <strain evidence="2 3">S20-91</strain>
    </source>
</reference>
<dbReference type="InterPro" id="IPR000182">
    <property type="entry name" value="GNAT_dom"/>
</dbReference>
<comment type="caution">
    <text evidence="2">The sequence shown here is derived from an EMBL/GenBank/DDBJ whole genome shotgun (WGS) entry which is preliminary data.</text>
</comment>
<dbReference type="Pfam" id="PF13302">
    <property type="entry name" value="Acetyltransf_3"/>
    <property type="match status" value="1"/>
</dbReference>
<evidence type="ECO:0000259" key="1">
    <source>
        <dbReference type="PROSITE" id="PS51186"/>
    </source>
</evidence>
<keyword evidence="2" id="KW-0808">Transferase</keyword>
<evidence type="ECO:0000313" key="3">
    <source>
        <dbReference type="Proteomes" id="UP000237839"/>
    </source>
</evidence>
<evidence type="ECO:0000313" key="2">
    <source>
        <dbReference type="EMBL" id="PRC90677.1"/>
    </source>
</evidence>
<keyword evidence="3" id="KW-1185">Reference proteome</keyword>
<dbReference type="Proteomes" id="UP000237839">
    <property type="component" value="Unassembled WGS sequence"/>
</dbReference>
<dbReference type="PROSITE" id="PS51186">
    <property type="entry name" value="GNAT"/>
    <property type="match status" value="1"/>
</dbReference>
<dbReference type="GO" id="GO:0005737">
    <property type="term" value="C:cytoplasm"/>
    <property type="evidence" value="ECO:0007669"/>
    <property type="project" value="TreeGrafter"/>
</dbReference>
<proteinExistence type="predicted"/>
<dbReference type="GO" id="GO:1990189">
    <property type="term" value="F:protein N-terminal-serine acetyltransferase activity"/>
    <property type="evidence" value="ECO:0007669"/>
    <property type="project" value="TreeGrafter"/>
</dbReference>
<accession>A0A2S9GSI4</accession>
<dbReference type="Gene3D" id="3.40.630.30">
    <property type="match status" value="1"/>
</dbReference>
<name>A0A2S9GSI4_9BURK</name>
<sequence>MPLNIAYEKFCLNVKISYSVTFKIALFIMTFNPVLLDIPESFDSERLFIRAARPGDGAAHFAALQESHDDLRAHLADLPWVKAEASLANSEIFCRENWCRFIRREDLRFFMFSKSDASFIGSIGLHRIDWAVPKFEIGYWCRVSAQGNGYVGEAVHAITNFVIQHLAARRIEIRADDLNVSSWKVAEKAGFKLEGILRSAARDSVSNQLKDMRIYAKVVD</sequence>
<dbReference type="AlphaFoldDB" id="A0A2S9GSI4"/>
<dbReference type="EMBL" id="PUGF01000039">
    <property type="protein sequence ID" value="PRC90677.1"/>
    <property type="molecule type" value="Genomic_DNA"/>
</dbReference>
<dbReference type="PANTHER" id="PTHR43441">
    <property type="entry name" value="RIBOSOMAL-PROTEIN-SERINE ACETYLTRANSFERASE"/>
    <property type="match status" value="1"/>
</dbReference>
<protein>
    <submittedName>
        <fullName evidence="2">Acetyltransferase including N-acetylase of ribosomal protein</fullName>
    </submittedName>
</protein>
<gene>
    <name evidence="2" type="ORF">S2091_4627</name>
</gene>